<sequence length="76" mass="7743">MKKILITGGSDGIGLATARLLAADGTQLTLVARNTAKLLDAVRSLPGPGHTGLAVDLPKPEGVGLVFQSCFSELLS</sequence>
<dbReference type="OrthoDB" id="597510at2"/>
<protein>
    <submittedName>
        <fullName evidence="1">SDR family NAD(P)-dependent oxidoreductase</fullName>
    </submittedName>
</protein>
<reference evidence="1 2" key="1">
    <citation type="submission" date="2019-04" db="EMBL/GenBank/DDBJ databases">
        <authorList>
            <person name="Feng G."/>
            <person name="Zhang J."/>
            <person name="Zhu H."/>
        </authorList>
    </citation>
    <scope>NUCLEOTIDE SEQUENCE [LARGE SCALE GENOMIC DNA]</scope>
    <source>
        <strain evidence="1 2">JCM 19491</strain>
    </source>
</reference>
<dbReference type="RefSeq" id="WP_135532792.1">
    <property type="nucleotide sequence ID" value="NZ_SRKZ01000008.1"/>
</dbReference>
<name>A0A4Z0MDL7_9BACT</name>
<dbReference type="AlphaFoldDB" id="A0A4Z0MDL7"/>
<dbReference type="Proteomes" id="UP000298284">
    <property type="component" value="Unassembled WGS sequence"/>
</dbReference>
<proteinExistence type="predicted"/>
<dbReference type="InterPro" id="IPR002347">
    <property type="entry name" value="SDR_fam"/>
</dbReference>
<dbReference type="Gene3D" id="3.40.50.720">
    <property type="entry name" value="NAD(P)-binding Rossmann-like Domain"/>
    <property type="match status" value="1"/>
</dbReference>
<dbReference type="EMBL" id="SRKZ01000008">
    <property type="protein sequence ID" value="TGD77606.1"/>
    <property type="molecule type" value="Genomic_DNA"/>
</dbReference>
<evidence type="ECO:0000313" key="2">
    <source>
        <dbReference type="Proteomes" id="UP000298284"/>
    </source>
</evidence>
<accession>A0A4Z0MDL7</accession>
<dbReference type="InterPro" id="IPR036291">
    <property type="entry name" value="NAD(P)-bd_dom_sf"/>
</dbReference>
<evidence type="ECO:0000313" key="1">
    <source>
        <dbReference type="EMBL" id="TGD77606.1"/>
    </source>
</evidence>
<keyword evidence="2" id="KW-1185">Reference proteome</keyword>
<comment type="caution">
    <text evidence="1">The sequence shown here is derived from an EMBL/GenBank/DDBJ whole genome shotgun (WGS) entry which is preliminary data.</text>
</comment>
<dbReference type="SUPFAM" id="SSF51735">
    <property type="entry name" value="NAD(P)-binding Rossmann-fold domains"/>
    <property type="match status" value="1"/>
</dbReference>
<organism evidence="1 2">
    <name type="scientific">Hymenobacter wooponensis</name>
    <dbReference type="NCBI Taxonomy" id="1525360"/>
    <lineage>
        <taxon>Bacteria</taxon>
        <taxon>Pseudomonadati</taxon>
        <taxon>Bacteroidota</taxon>
        <taxon>Cytophagia</taxon>
        <taxon>Cytophagales</taxon>
        <taxon>Hymenobacteraceae</taxon>
        <taxon>Hymenobacter</taxon>
    </lineage>
</organism>
<dbReference type="Pfam" id="PF00106">
    <property type="entry name" value="adh_short"/>
    <property type="match status" value="1"/>
</dbReference>
<gene>
    <name evidence="1" type="ORF">EU557_22795</name>
</gene>